<proteinExistence type="predicted"/>
<dbReference type="RefSeq" id="WP_171647058.1">
    <property type="nucleotide sequence ID" value="NZ_WHOA01000206.1"/>
</dbReference>
<gene>
    <name evidence="1" type="ORF">GC098_29315</name>
</gene>
<evidence type="ECO:0000313" key="2">
    <source>
        <dbReference type="Proteomes" id="UP000616779"/>
    </source>
</evidence>
<sequence length="97" mass="11417">MNGMVFHDYGKTSCYEMKDQEEVRETVNITSHDVIIIERALRTAMKHDREEHRSRDYHEVLLKMQENAIQALSVNAQLATIEHEGIRYDYDDSSDLM</sequence>
<dbReference type="Proteomes" id="UP000616779">
    <property type="component" value="Unassembled WGS sequence"/>
</dbReference>
<comment type="caution">
    <text evidence="1">The sequence shown here is derived from an EMBL/GenBank/DDBJ whole genome shotgun (WGS) entry which is preliminary data.</text>
</comment>
<accession>A0ABX1Y3J4</accession>
<protein>
    <recommendedName>
        <fullName evidence="3">HD domain-containing protein</fullName>
    </recommendedName>
</protein>
<evidence type="ECO:0008006" key="3">
    <source>
        <dbReference type="Google" id="ProtNLM"/>
    </source>
</evidence>
<dbReference type="EMBL" id="WHOA01000206">
    <property type="protein sequence ID" value="NOU75437.1"/>
    <property type="molecule type" value="Genomic_DNA"/>
</dbReference>
<organism evidence="1 2">
    <name type="scientific">Paenibacillus phytorum</name>
    <dbReference type="NCBI Taxonomy" id="2654977"/>
    <lineage>
        <taxon>Bacteria</taxon>
        <taxon>Bacillati</taxon>
        <taxon>Bacillota</taxon>
        <taxon>Bacilli</taxon>
        <taxon>Bacillales</taxon>
        <taxon>Paenibacillaceae</taxon>
        <taxon>Paenibacillus</taxon>
    </lineage>
</organism>
<reference evidence="1 2" key="1">
    <citation type="submission" date="2019-10" db="EMBL/GenBank/DDBJ databases">
        <title>Description of Paenibacillus terrestris sp. nov.</title>
        <authorList>
            <person name="Carlier A."/>
            <person name="Qi S."/>
        </authorList>
    </citation>
    <scope>NUCLEOTIDE SEQUENCE [LARGE SCALE GENOMIC DNA]</scope>
    <source>
        <strain evidence="1 2">LMG 31458</strain>
    </source>
</reference>
<evidence type="ECO:0000313" key="1">
    <source>
        <dbReference type="EMBL" id="NOU75437.1"/>
    </source>
</evidence>
<name>A0ABX1Y3J4_9BACL</name>
<keyword evidence="2" id="KW-1185">Reference proteome</keyword>